<proteinExistence type="inferred from homology"/>
<keyword evidence="8 12" id="KW-0406">Ion transport</keyword>
<keyword evidence="3 12" id="KW-0813">Transport</keyword>
<dbReference type="EMBL" id="BGPR01047027">
    <property type="protein sequence ID" value="GBO24018.1"/>
    <property type="molecule type" value="Genomic_DNA"/>
</dbReference>
<keyword evidence="18" id="KW-1185">Reference proteome</keyword>
<evidence type="ECO:0000313" key="15">
    <source>
        <dbReference type="EMBL" id="GBO24016.1"/>
    </source>
</evidence>
<evidence type="ECO:0000256" key="4">
    <source>
        <dbReference type="ARBA" id="ARBA00022461"/>
    </source>
</evidence>
<feature type="region of interest" description="Disordered" evidence="13">
    <location>
        <begin position="1"/>
        <end position="35"/>
    </location>
</feature>
<evidence type="ECO:0000256" key="5">
    <source>
        <dbReference type="ARBA" id="ARBA00022692"/>
    </source>
</evidence>
<evidence type="ECO:0000256" key="12">
    <source>
        <dbReference type="RuleBase" id="RU000679"/>
    </source>
</evidence>
<dbReference type="Proteomes" id="UP000499080">
    <property type="component" value="Unassembled WGS sequence"/>
</dbReference>
<sequence length="96" mass="11086">MESVFSDRDFGQQSNDTTLTIKEPSEKSKRKKNASKQDILWFVLKTAVFIICLATCLYQSLEFYRLYFSYPLTTSIAITNPKIFKKPAITFCNKSP</sequence>
<dbReference type="OrthoDB" id="6437007at2759"/>
<feature type="transmembrane region" description="Helical" evidence="14">
    <location>
        <begin position="39"/>
        <end position="61"/>
    </location>
</feature>
<keyword evidence="9 14" id="KW-0472">Membrane</keyword>
<evidence type="ECO:0000313" key="18">
    <source>
        <dbReference type="Proteomes" id="UP000499080"/>
    </source>
</evidence>
<dbReference type="GO" id="GO:0016020">
    <property type="term" value="C:membrane"/>
    <property type="evidence" value="ECO:0007669"/>
    <property type="project" value="UniProtKB-SubCell"/>
</dbReference>
<dbReference type="GO" id="GO:0005272">
    <property type="term" value="F:sodium channel activity"/>
    <property type="evidence" value="ECO:0007669"/>
    <property type="project" value="UniProtKB-KW"/>
</dbReference>
<evidence type="ECO:0000256" key="6">
    <source>
        <dbReference type="ARBA" id="ARBA00022989"/>
    </source>
</evidence>
<reference evidence="17 18" key="1">
    <citation type="journal article" date="2019" name="Sci. Rep.">
        <title>Orb-weaving spider Araneus ventricosus genome elucidates the spidroin gene catalogue.</title>
        <authorList>
            <person name="Kono N."/>
            <person name="Nakamura H."/>
            <person name="Ohtoshi R."/>
            <person name="Moran D.A.P."/>
            <person name="Shinohara A."/>
            <person name="Yoshida Y."/>
            <person name="Fujiwara M."/>
            <person name="Mori M."/>
            <person name="Tomita M."/>
            <person name="Arakawa K."/>
        </authorList>
    </citation>
    <scope>NUCLEOTIDE SEQUENCE [LARGE SCALE GENOMIC DNA]</scope>
</reference>
<evidence type="ECO:0000313" key="16">
    <source>
        <dbReference type="EMBL" id="GBO24017.1"/>
    </source>
</evidence>
<gene>
    <name evidence="17" type="ORF">AVEN_236701_1</name>
    <name evidence="16" type="ORF">AVEN_335_1</name>
    <name evidence="15" type="ORF">AVEN_335_2</name>
</gene>
<keyword evidence="4 12" id="KW-0894">Sodium channel</keyword>
<dbReference type="EMBL" id="BGPR01047026">
    <property type="protein sequence ID" value="GBO24017.1"/>
    <property type="molecule type" value="Genomic_DNA"/>
</dbReference>
<evidence type="ECO:0000256" key="8">
    <source>
        <dbReference type="ARBA" id="ARBA00023065"/>
    </source>
</evidence>
<evidence type="ECO:0000256" key="7">
    <source>
        <dbReference type="ARBA" id="ARBA00023053"/>
    </source>
</evidence>
<keyword evidence="6 14" id="KW-1133">Transmembrane helix</keyword>
<comment type="caution">
    <text evidence="17">The sequence shown here is derived from an EMBL/GenBank/DDBJ whole genome shotgun (WGS) entry which is preliminary data.</text>
</comment>
<protein>
    <submittedName>
        <fullName evidence="17">Uncharacterized protein</fullName>
    </submittedName>
</protein>
<keyword evidence="11 12" id="KW-0407">Ion channel</keyword>
<evidence type="ECO:0000313" key="17">
    <source>
        <dbReference type="EMBL" id="GBO24018.1"/>
    </source>
</evidence>
<comment type="subcellular location">
    <subcellularLocation>
        <location evidence="1">Membrane</location>
        <topology evidence="1">Multi-pass membrane protein</topology>
    </subcellularLocation>
</comment>
<dbReference type="Pfam" id="PF00858">
    <property type="entry name" value="ASC"/>
    <property type="match status" value="1"/>
</dbReference>
<dbReference type="EMBL" id="BGPR01047026">
    <property type="protein sequence ID" value="GBO24016.1"/>
    <property type="molecule type" value="Genomic_DNA"/>
</dbReference>
<evidence type="ECO:0000256" key="10">
    <source>
        <dbReference type="ARBA" id="ARBA00023201"/>
    </source>
</evidence>
<evidence type="ECO:0000256" key="9">
    <source>
        <dbReference type="ARBA" id="ARBA00023136"/>
    </source>
</evidence>
<evidence type="ECO:0000256" key="13">
    <source>
        <dbReference type="SAM" id="MobiDB-lite"/>
    </source>
</evidence>
<keyword evidence="7" id="KW-0915">Sodium</keyword>
<name>A0A4Y2VHR4_ARAVE</name>
<dbReference type="AlphaFoldDB" id="A0A4Y2VHR4"/>
<keyword evidence="10 12" id="KW-0739">Sodium transport</keyword>
<feature type="compositionally biased region" description="Basic and acidic residues" evidence="13">
    <location>
        <begin position="1"/>
        <end position="10"/>
    </location>
</feature>
<evidence type="ECO:0000256" key="11">
    <source>
        <dbReference type="ARBA" id="ARBA00023303"/>
    </source>
</evidence>
<comment type="similarity">
    <text evidence="2 12">Belongs to the amiloride-sensitive sodium channel (TC 1.A.6) family.</text>
</comment>
<evidence type="ECO:0000256" key="3">
    <source>
        <dbReference type="ARBA" id="ARBA00022448"/>
    </source>
</evidence>
<accession>A0A4Y2VHR4</accession>
<dbReference type="InterPro" id="IPR001873">
    <property type="entry name" value="ENaC"/>
</dbReference>
<evidence type="ECO:0000256" key="1">
    <source>
        <dbReference type="ARBA" id="ARBA00004141"/>
    </source>
</evidence>
<organism evidence="17 18">
    <name type="scientific">Araneus ventricosus</name>
    <name type="common">Orbweaver spider</name>
    <name type="synonym">Epeira ventricosa</name>
    <dbReference type="NCBI Taxonomy" id="182803"/>
    <lineage>
        <taxon>Eukaryota</taxon>
        <taxon>Metazoa</taxon>
        <taxon>Ecdysozoa</taxon>
        <taxon>Arthropoda</taxon>
        <taxon>Chelicerata</taxon>
        <taxon>Arachnida</taxon>
        <taxon>Araneae</taxon>
        <taxon>Araneomorphae</taxon>
        <taxon>Entelegynae</taxon>
        <taxon>Araneoidea</taxon>
        <taxon>Araneidae</taxon>
        <taxon>Araneus</taxon>
    </lineage>
</organism>
<evidence type="ECO:0000256" key="2">
    <source>
        <dbReference type="ARBA" id="ARBA00007193"/>
    </source>
</evidence>
<evidence type="ECO:0000256" key="14">
    <source>
        <dbReference type="SAM" id="Phobius"/>
    </source>
</evidence>
<keyword evidence="5 12" id="KW-0812">Transmembrane</keyword>
<feature type="compositionally biased region" description="Polar residues" evidence="13">
    <location>
        <begin position="11"/>
        <end position="20"/>
    </location>
</feature>